<keyword evidence="9" id="KW-1185">Reference proteome</keyword>
<dbReference type="InterPro" id="IPR019814">
    <property type="entry name" value="Translation_initiation_fac_3_N"/>
</dbReference>
<dbReference type="SUPFAM" id="SSF54364">
    <property type="entry name" value="Translation initiation factor IF3, N-terminal domain"/>
    <property type="match status" value="1"/>
</dbReference>
<proteinExistence type="inferred from homology"/>
<evidence type="ECO:0008006" key="10">
    <source>
        <dbReference type="Google" id="ProtNLM"/>
    </source>
</evidence>
<dbReference type="PANTHER" id="PTHR10938:SF0">
    <property type="entry name" value="TRANSLATION INITIATION FACTOR IF-3, MITOCHONDRIAL"/>
    <property type="match status" value="1"/>
</dbReference>
<dbReference type="GO" id="GO:0043022">
    <property type="term" value="F:ribosome binding"/>
    <property type="evidence" value="ECO:0007669"/>
    <property type="project" value="TreeGrafter"/>
</dbReference>
<evidence type="ECO:0000259" key="7">
    <source>
        <dbReference type="Pfam" id="PF05198"/>
    </source>
</evidence>
<protein>
    <recommendedName>
        <fullName evidence="10">Translation initiation factor IF-3</fullName>
    </recommendedName>
</protein>
<dbReference type="InterPro" id="IPR036788">
    <property type="entry name" value="T_IF-3_C_sf"/>
</dbReference>
<feature type="compositionally biased region" description="Basic and acidic residues" evidence="4">
    <location>
        <begin position="294"/>
        <end position="304"/>
    </location>
</feature>
<dbReference type="PANTHER" id="PTHR10938">
    <property type="entry name" value="TRANSLATION INITIATION FACTOR IF-3"/>
    <property type="match status" value="1"/>
</dbReference>
<feature type="region of interest" description="Disordered" evidence="4">
    <location>
        <begin position="240"/>
        <end position="304"/>
    </location>
</feature>
<evidence type="ECO:0000256" key="1">
    <source>
        <dbReference type="ARBA" id="ARBA00005439"/>
    </source>
</evidence>
<evidence type="ECO:0000256" key="3">
    <source>
        <dbReference type="ARBA" id="ARBA00022917"/>
    </source>
</evidence>
<dbReference type="EMBL" id="BRXX01000205">
    <property type="protein sequence ID" value="GMH97722.1"/>
    <property type="molecule type" value="Genomic_DNA"/>
</dbReference>
<dbReference type="Gene3D" id="3.30.110.10">
    <property type="entry name" value="Translation initiation factor 3 (IF-3), C-terminal domain"/>
    <property type="match status" value="1"/>
</dbReference>
<feature type="domain" description="Translation initiation factor 3 N-terminal" evidence="7">
    <location>
        <begin position="54"/>
        <end position="129"/>
    </location>
</feature>
<feature type="chain" id="PRO_5040984613" description="Translation initiation factor IF-3" evidence="5">
    <location>
        <begin position="18"/>
        <end position="304"/>
    </location>
</feature>
<dbReference type="GO" id="GO:0032790">
    <property type="term" value="P:ribosome disassembly"/>
    <property type="evidence" value="ECO:0007669"/>
    <property type="project" value="TreeGrafter"/>
</dbReference>
<evidence type="ECO:0000259" key="6">
    <source>
        <dbReference type="Pfam" id="PF00707"/>
    </source>
</evidence>
<accession>A0A9W7BW74</accession>
<feature type="compositionally biased region" description="Basic and acidic residues" evidence="4">
    <location>
        <begin position="262"/>
        <end position="277"/>
    </location>
</feature>
<feature type="compositionally biased region" description="Acidic residues" evidence="4">
    <location>
        <begin position="278"/>
        <end position="293"/>
    </location>
</feature>
<keyword evidence="5" id="KW-0732">Signal</keyword>
<dbReference type="AlphaFoldDB" id="A0A9W7BW74"/>
<organism evidence="8 9">
    <name type="scientific">Triparma verrucosa</name>
    <dbReference type="NCBI Taxonomy" id="1606542"/>
    <lineage>
        <taxon>Eukaryota</taxon>
        <taxon>Sar</taxon>
        <taxon>Stramenopiles</taxon>
        <taxon>Ochrophyta</taxon>
        <taxon>Bolidophyceae</taxon>
        <taxon>Parmales</taxon>
        <taxon>Triparmaceae</taxon>
        <taxon>Triparma</taxon>
    </lineage>
</organism>
<sequence length="304" mass="34728">MQFIHLLLVLLPLLSSSFSPFLVPSSHRISTSLSIRRGGKPRGPLRTIEVKPPMNSEIKTPTVRVTAPSTSPDSKAKDEVLGVMNTSEALALARERSVDLILINDGEIPVCKLVEYSKWRYMKEKKAKEVKKNSKSTEVKEVKMSYKIDVGDLNVRRKNALKFLKQGNRVKLSVQFKGREQSHIDLGYKLLEEFSESEGIKEWGVMDGKPKREGRQVSVMMSVRAERVKKERELEKAEERRLKKLEKMKREEEGGEEEPEEEPKAQEEAKSIDVAELREDDEDDEEDDEMEIGAEDKVVQDLFG</sequence>
<evidence type="ECO:0000256" key="4">
    <source>
        <dbReference type="SAM" id="MobiDB-lite"/>
    </source>
</evidence>
<keyword evidence="3" id="KW-0648">Protein biosynthesis</keyword>
<feature type="signal peptide" evidence="5">
    <location>
        <begin position="1"/>
        <end position="17"/>
    </location>
</feature>
<gene>
    <name evidence="8" type="ORF">TrVE_jg4324</name>
</gene>
<dbReference type="InterPro" id="IPR019815">
    <property type="entry name" value="Translation_initiation_fac_3_C"/>
</dbReference>
<name>A0A9W7BW74_9STRA</name>
<dbReference type="Pfam" id="PF05198">
    <property type="entry name" value="IF3_N"/>
    <property type="match status" value="1"/>
</dbReference>
<dbReference type="NCBIfam" id="TIGR00168">
    <property type="entry name" value="infC"/>
    <property type="match status" value="1"/>
</dbReference>
<dbReference type="Gene3D" id="3.10.20.80">
    <property type="entry name" value="Translation initiation factor 3 (IF-3), N-terminal domain"/>
    <property type="match status" value="1"/>
</dbReference>
<reference evidence="9" key="1">
    <citation type="journal article" date="2023" name="Commun. Biol.">
        <title>Genome analysis of Parmales, the sister group of diatoms, reveals the evolutionary specialization of diatoms from phago-mixotrophs to photoautotrophs.</title>
        <authorList>
            <person name="Ban H."/>
            <person name="Sato S."/>
            <person name="Yoshikawa S."/>
            <person name="Yamada K."/>
            <person name="Nakamura Y."/>
            <person name="Ichinomiya M."/>
            <person name="Sato N."/>
            <person name="Blanc-Mathieu R."/>
            <person name="Endo H."/>
            <person name="Kuwata A."/>
            <person name="Ogata H."/>
        </authorList>
    </citation>
    <scope>NUCLEOTIDE SEQUENCE [LARGE SCALE GENOMIC DNA]</scope>
    <source>
        <strain evidence="9">NIES 3699</strain>
    </source>
</reference>
<comment type="similarity">
    <text evidence="1">Belongs to the IF-3 family.</text>
</comment>
<dbReference type="Proteomes" id="UP001165160">
    <property type="component" value="Unassembled WGS sequence"/>
</dbReference>
<dbReference type="SUPFAM" id="SSF55200">
    <property type="entry name" value="Translation initiation factor IF3, C-terminal domain"/>
    <property type="match status" value="1"/>
</dbReference>
<dbReference type="InterPro" id="IPR036787">
    <property type="entry name" value="T_IF-3_N_sf"/>
</dbReference>
<dbReference type="InterPro" id="IPR001288">
    <property type="entry name" value="Translation_initiation_fac_3"/>
</dbReference>
<feature type="domain" description="Translation initiation factor 3 C-terminal" evidence="6">
    <location>
        <begin position="137"/>
        <end position="222"/>
    </location>
</feature>
<evidence type="ECO:0000313" key="8">
    <source>
        <dbReference type="EMBL" id="GMH97722.1"/>
    </source>
</evidence>
<evidence type="ECO:0000313" key="9">
    <source>
        <dbReference type="Proteomes" id="UP001165160"/>
    </source>
</evidence>
<evidence type="ECO:0000256" key="5">
    <source>
        <dbReference type="SAM" id="SignalP"/>
    </source>
</evidence>
<comment type="caution">
    <text evidence="8">The sequence shown here is derived from an EMBL/GenBank/DDBJ whole genome shotgun (WGS) entry which is preliminary data.</text>
</comment>
<dbReference type="GO" id="GO:0005737">
    <property type="term" value="C:cytoplasm"/>
    <property type="evidence" value="ECO:0007669"/>
    <property type="project" value="UniProtKB-ARBA"/>
</dbReference>
<keyword evidence="2" id="KW-0396">Initiation factor</keyword>
<evidence type="ECO:0000256" key="2">
    <source>
        <dbReference type="ARBA" id="ARBA00022540"/>
    </source>
</evidence>
<dbReference type="Pfam" id="PF00707">
    <property type="entry name" value="IF3_C"/>
    <property type="match status" value="1"/>
</dbReference>
<dbReference type="GO" id="GO:0003743">
    <property type="term" value="F:translation initiation factor activity"/>
    <property type="evidence" value="ECO:0007669"/>
    <property type="project" value="UniProtKB-KW"/>
</dbReference>